<feature type="region of interest" description="Disordered" evidence="1">
    <location>
        <begin position="86"/>
        <end position="110"/>
    </location>
</feature>
<keyword evidence="3" id="KW-1185">Reference proteome</keyword>
<name>A0ABV7N172_9HYPH</name>
<comment type="caution">
    <text evidence="2">The sequence shown here is derived from an EMBL/GenBank/DDBJ whole genome shotgun (WGS) entry which is preliminary data.</text>
</comment>
<protein>
    <submittedName>
        <fullName evidence="2">Uncharacterized protein</fullName>
    </submittedName>
</protein>
<dbReference type="RefSeq" id="WP_378986672.1">
    <property type="nucleotide sequence ID" value="NZ_JBHRVD010000001.1"/>
</dbReference>
<evidence type="ECO:0000256" key="1">
    <source>
        <dbReference type="SAM" id="MobiDB-lite"/>
    </source>
</evidence>
<accession>A0ABV7N172</accession>
<evidence type="ECO:0000313" key="2">
    <source>
        <dbReference type="EMBL" id="MFC3327229.1"/>
    </source>
</evidence>
<dbReference type="Proteomes" id="UP001595648">
    <property type="component" value="Unassembled WGS sequence"/>
</dbReference>
<feature type="compositionally biased region" description="Basic residues" evidence="1">
    <location>
        <begin position="101"/>
        <end position="110"/>
    </location>
</feature>
<reference evidence="3" key="1">
    <citation type="journal article" date="2019" name="Int. J. Syst. Evol. Microbiol.">
        <title>The Global Catalogue of Microorganisms (GCM) 10K type strain sequencing project: providing services to taxonomists for standard genome sequencing and annotation.</title>
        <authorList>
            <consortium name="The Broad Institute Genomics Platform"/>
            <consortium name="The Broad Institute Genome Sequencing Center for Infectious Disease"/>
            <person name="Wu L."/>
            <person name="Ma J."/>
        </authorList>
    </citation>
    <scope>NUCLEOTIDE SEQUENCE [LARGE SCALE GENOMIC DNA]</scope>
    <source>
        <strain evidence="3">ICMP 19515</strain>
    </source>
</reference>
<dbReference type="EMBL" id="JBHRVD010000001">
    <property type="protein sequence ID" value="MFC3327229.1"/>
    <property type="molecule type" value="Genomic_DNA"/>
</dbReference>
<organism evidence="2 3">
    <name type="scientific">Mesorhizobium cantuariense</name>
    <dbReference type="NCBI Taxonomy" id="1300275"/>
    <lineage>
        <taxon>Bacteria</taxon>
        <taxon>Pseudomonadati</taxon>
        <taxon>Pseudomonadota</taxon>
        <taxon>Alphaproteobacteria</taxon>
        <taxon>Hyphomicrobiales</taxon>
        <taxon>Phyllobacteriaceae</taxon>
        <taxon>Mesorhizobium</taxon>
    </lineage>
</organism>
<gene>
    <name evidence="2" type="ORF">ACFOJ9_36505</name>
</gene>
<sequence length="110" mass="11330">MALPDVSYQRLRATDCADEVAYIQACLRLYIAGPGVAGGVSMPGLGGGDIARLNKVTSFVLTVVEHRAVAAVAAVATTANGAVGTVRPRAGPLSGRSRLGSVRRHQPPHL</sequence>
<proteinExistence type="predicted"/>
<evidence type="ECO:0000313" key="3">
    <source>
        <dbReference type="Proteomes" id="UP001595648"/>
    </source>
</evidence>
<feature type="compositionally biased region" description="Low complexity" evidence="1">
    <location>
        <begin position="86"/>
        <end position="100"/>
    </location>
</feature>